<organism evidence="1 2">
    <name type="scientific">Deinococcus hohokamensis</name>
    <dbReference type="NCBI Taxonomy" id="309883"/>
    <lineage>
        <taxon>Bacteria</taxon>
        <taxon>Thermotogati</taxon>
        <taxon>Deinococcota</taxon>
        <taxon>Deinococci</taxon>
        <taxon>Deinococcales</taxon>
        <taxon>Deinococcaceae</taxon>
        <taxon>Deinococcus</taxon>
    </lineage>
</organism>
<keyword evidence="2" id="KW-1185">Reference proteome</keyword>
<dbReference type="Proteomes" id="UP001595952">
    <property type="component" value="Unassembled WGS sequence"/>
</dbReference>
<gene>
    <name evidence="1" type="ORF">ACFO0D_03475</name>
</gene>
<accession>A0ABV9I4W2</accession>
<reference evidence="2" key="1">
    <citation type="journal article" date="2019" name="Int. J. Syst. Evol. Microbiol.">
        <title>The Global Catalogue of Microorganisms (GCM) 10K type strain sequencing project: providing services to taxonomists for standard genome sequencing and annotation.</title>
        <authorList>
            <consortium name="The Broad Institute Genomics Platform"/>
            <consortium name="The Broad Institute Genome Sequencing Center for Infectious Disease"/>
            <person name="Wu L."/>
            <person name="Ma J."/>
        </authorList>
    </citation>
    <scope>NUCLEOTIDE SEQUENCE [LARGE SCALE GENOMIC DNA]</scope>
    <source>
        <strain evidence="2">CCUG 55995</strain>
    </source>
</reference>
<proteinExistence type="predicted"/>
<evidence type="ECO:0000313" key="1">
    <source>
        <dbReference type="EMBL" id="MFC4637397.1"/>
    </source>
</evidence>
<comment type="caution">
    <text evidence="1">The sequence shown here is derived from an EMBL/GenBank/DDBJ whole genome shotgun (WGS) entry which is preliminary data.</text>
</comment>
<evidence type="ECO:0000313" key="2">
    <source>
        <dbReference type="Proteomes" id="UP001595952"/>
    </source>
</evidence>
<dbReference type="RefSeq" id="WP_380060419.1">
    <property type="nucleotide sequence ID" value="NZ_JBHSEI010000001.1"/>
</dbReference>
<sequence>MSLTVGDLAGLLSGAMNGPHFSVRAALALADGQPPPRVAALVASLSSSKRALWTAVAAAAGTPMPPDDAGLTRLAEWEQDTLRVLSGEGLTARLKHGQTVRDVLLEHHRELLWTAGMIAAHAGAARVRSA</sequence>
<protein>
    <submittedName>
        <fullName evidence="1">Uncharacterized protein</fullName>
    </submittedName>
</protein>
<name>A0ABV9I4W2_9DEIO</name>
<dbReference type="EMBL" id="JBHSEI010000001">
    <property type="protein sequence ID" value="MFC4637397.1"/>
    <property type="molecule type" value="Genomic_DNA"/>
</dbReference>